<evidence type="ECO:0000256" key="1">
    <source>
        <dbReference type="SAM" id="Phobius"/>
    </source>
</evidence>
<evidence type="ECO:0000313" key="3">
    <source>
        <dbReference type="Proteomes" id="UP000255286"/>
    </source>
</evidence>
<sequence length="132" mass="14818">MSNQFRSKHDIHPLDPYIKWLANRAFMLVIWLSIIAVGVLLSKYYEQWNILPRFGSIGIMIGTLLTLSPLFADGIYLSQAKAFSLARTDEDGKTSATSDEGRKVSINIFWGVILIVLSSIINAFGDYLGDYL</sequence>
<accession>A0A9Q7ZQZ2</accession>
<keyword evidence="1" id="KW-0812">Transmembrane</keyword>
<evidence type="ECO:0000313" key="2">
    <source>
        <dbReference type="EMBL" id="SUX81686.1"/>
    </source>
</evidence>
<feature type="transmembrane region" description="Helical" evidence="1">
    <location>
        <begin position="104"/>
        <end position="125"/>
    </location>
</feature>
<organism evidence="2 3">
    <name type="scientific">Citrobacter youngae</name>
    <dbReference type="NCBI Taxonomy" id="133448"/>
    <lineage>
        <taxon>Bacteria</taxon>
        <taxon>Pseudomonadati</taxon>
        <taxon>Pseudomonadota</taxon>
        <taxon>Gammaproteobacteria</taxon>
        <taxon>Enterobacterales</taxon>
        <taxon>Enterobacteriaceae</taxon>
        <taxon>Citrobacter</taxon>
        <taxon>Citrobacter freundii complex</taxon>
    </lineage>
</organism>
<dbReference type="RefSeq" id="WP_115602200.1">
    <property type="nucleotide sequence ID" value="NZ_UIGT01000001.1"/>
</dbReference>
<protein>
    <submittedName>
        <fullName evidence="2">Uncharacterized protein</fullName>
    </submittedName>
</protein>
<reference evidence="2 3" key="1">
    <citation type="submission" date="2018-06" db="EMBL/GenBank/DDBJ databases">
        <authorList>
            <consortium name="Pathogen Informatics"/>
            <person name="Doyle S."/>
        </authorList>
    </citation>
    <scope>NUCLEOTIDE SEQUENCE [LARGE SCALE GENOMIC DNA]</scope>
    <source>
        <strain evidence="2 3">NCTC8782</strain>
    </source>
</reference>
<feature type="transmembrane region" description="Helical" evidence="1">
    <location>
        <begin position="21"/>
        <end position="42"/>
    </location>
</feature>
<proteinExistence type="predicted"/>
<comment type="caution">
    <text evidence="2">The sequence shown here is derived from an EMBL/GenBank/DDBJ whole genome shotgun (WGS) entry which is preliminary data.</text>
</comment>
<dbReference type="AlphaFoldDB" id="A0A9Q7ZQZ2"/>
<keyword evidence="1" id="KW-0472">Membrane</keyword>
<keyword evidence="1" id="KW-1133">Transmembrane helix</keyword>
<gene>
    <name evidence="2" type="ORF">NCTC8782_04319</name>
</gene>
<dbReference type="Proteomes" id="UP000255286">
    <property type="component" value="Unassembled WGS sequence"/>
</dbReference>
<feature type="transmembrane region" description="Helical" evidence="1">
    <location>
        <begin position="54"/>
        <end position="77"/>
    </location>
</feature>
<name>A0A9Q7ZQZ2_9ENTR</name>
<dbReference type="EMBL" id="UIGT01000001">
    <property type="protein sequence ID" value="SUX81686.1"/>
    <property type="molecule type" value="Genomic_DNA"/>
</dbReference>